<dbReference type="Proteomes" id="UP000181903">
    <property type="component" value="Chromosome I"/>
</dbReference>
<accession>A0ABY0RCT1</accession>
<evidence type="ECO:0000256" key="1">
    <source>
        <dbReference type="ARBA" id="ARBA00010715"/>
    </source>
</evidence>
<dbReference type="InterPro" id="IPR011234">
    <property type="entry name" value="Fumarylacetoacetase-like_C"/>
</dbReference>
<evidence type="ECO:0000256" key="3">
    <source>
        <dbReference type="ARBA" id="ARBA00023239"/>
    </source>
</evidence>
<dbReference type="Pfam" id="PF01557">
    <property type="entry name" value="FAA_hydrolase"/>
    <property type="match status" value="1"/>
</dbReference>
<dbReference type="SUPFAM" id="SSF56529">
    <property type="entry name" value="FAH"/>
    <property type="match status" value="1"/>
</dbReference>
<reference evidence="5 6" key="1">
    <citation type="submission" date="2016-10" db="EMBL/GenBank/DDBJ databases">
        <authorList>
            <person name="Varghese N."/>
            <person name="Submissions S."/>
        </authorList>
    </citation>
    <scope>NUCLEOTIDE SEQUENCE [LARGE SCALE GENOMIC DNA]</scope>
    <source>
        <strain evidence="5 6">BS2776</strain>
    </source>
</reference>
<dbReference type="InterPro" id="IPR050772">
    <property type="entry name" value="Hydratase-Decarb/MhpD_sf"/>
</dbReference>
<dbReference type="InterPro" id="IPR036663">
    <property type="entry name" value="Fumarylacetoacetase_C_sf"/>
</dbReference>
<dbReference type="PANTHER" id="PTHR30143">
    <property type="entry name" value="ACID HYDRATASE"/>
    <property type="match status" value="1"/>
</dbReference>
<dbReference type="EMBL" id="LT629706">
    <property type="protein sequence ID" value="SDN67069.1"/>
    <property type="molecule type" value="Genomic_DNA"/>
</dbReference>
<evidence type="ECO:0000313" key="5">
    <source>
        <dbReference type="EMBL" id="SDN67069.1"/>
    </source>
</evidence>
<dbReference type="RefSeq" id="WP_060548841.1">
    <property type="nucleotide sequence ID" value="NZ_JYLI01000007.1"/>
</dbReference>
<dbReference type="PANTHER" id="PTHR30143:SF0">
    <property type="entry name" value="2-KETO-4-PENTENOATE HYDRATASE"/>
    <property type="match status" value="1"/>
</dbReference>
<gene>
    <name evidence="5" type="ORF">SAMN04490208_1068</name>
</gene>
<dbReference type="Gene3D" id="3.90.850.10">
    <property type="entry name" value="Fumarylacetoacetase-like, C-terminal domain"/>
    <property type="match status" value="1"/>
</dbReference>
<keyword evidence="2" id="KW-0058">Aromatic hydrocarbons catabolism</keyword>
<keyword evidence="6" id="KW-1185">Reference proteome</keyword>
<protein>
    <submittedName>
        <fullName evidence="5">2-oxo-3-hexenedioate decarboxylase</fullName>
    </submittedName>
</protein>
<sequence length="256" mass="27209">MKITRIAQRLDEAAVSGKATPQLTGEDAVTVREAAEIQRLLIAHRIERGARQVGLKMGFTSRAKMAQMGVSDLIWGRLTSDMWVEEGGEINLAHYVHPRVEPEICYLLGKRLEGNVTPLEALAAVEAVAPAMEIIDSRYRDFKFSLPDVIADNASSSGFVVGAWHKPETDVSNLGMIMSFDGRAVELGTSAAILGSPIRALVAAARLAAQQGEALEAGSLILAGAATAAVALKPGISVRCEVQNLGSLSFSTTGER</sequence>
<feature type="domain" description="Fumarylacetoacetase-like C-terminal" evidence="4">
    <location>
        <begin position="86"/>
        <end position="248"/>
    </location>
</feature>
<evidence type="ECO:0000259" key="4">
    <source>
        <dbReference type="Pfam" id="PF01557"/>
    </source>
</evidence>
<organism evidence="5 6">
    <name type="scientific">Pseudomonas poae</name>
    <dbReference type="NCBI Taxonomy" id="200451"/>
    <lineage>
        <taxon>Bacteria</taxon>
        <taxon>Pseudomonadati</taxon>
        <taxon>Pseudomonadota</taxon>
        <taxon>Gammaproteobacteria</taxon>
        <taxon>Pseudomonadales</taxon>
        <taxon>Pseudomonadaceae</taxon>
        <taxon>Pseudomonas</taxon>
    </lineage>
</organism>
<comment type="similarity">
    <text evidence="1">Belongs to the hydratase/decarboxylase family.</text>
</comment>
<proteinExistence type="inferred from homology"/>
<evidence type="ECO:0000256" key="2">
    <source>
        <dbReference type="ARBA" id="ARBA00022797"/>
    </source>
</evidence>
<name>A0ABY0RCT1_9PSED</name>
<keyword evidence="3" id="KW-0456">Lyase</keyword>
<evidence type="ECO:0000313" key="6">
    <source>
        <dbReference type="Proteomes" id="UP000181903"/>
    </source>
</evidence>